<evidence type="ECO:0000313" key="7">
    <source>
        <dbReference type="Proteomes" id="UP000005226"/>
    </source>
</evidence>
<dbReference type="PROSITE" id="PS50089">
    <property type="entry name" value="ZF_RING_2"/>
    <property type="match status" value="1"/>
</dbReference>
<dbReference type="PANTHER" id="PTHR25465:SF12">
    <property type="entry name" value="E3 UBIQUITIN_ISG15 LIGASE TRIM25 ISOFORM X1"/>
    <property type="match status" value="1"/>
</dbReference>
<proteinExistence type="predicted"/>
<evidence type="ECO:0000256" key="2">
    <source>
        <dbReference type="ARBA" id="ARBA00022771"/>
    </source>
</evidence>
<keyword evidence="2 4" id="KW-0863">Zinc-finger</keyword>
<reference evidence="6 7" key="1">
    <citation type="journal article" date="2011" name="Genome Biol. Evol.">
        <title>Integration of the genetic map and genome assembly of fugu facilitates insights into distinct features of genome evolution in teleosts and mammals.</title>
        <authorList>
            <person name="Kai W."/>
            <person name="Kikuchi K."/>
            <person name="Tohari S."/>
            <person name="Chew A.K."/>
            <person name="Tay A."/>
            <person name="Fujiwara A."/>
            <person name="Hosoya S."/>
            <person name="Suetake H."/>
            <person name="Naruse K."/>
            <person name="Brenner S."/>
            <person name="Suzuki Y."/>
            <person name="Venkatesh B."/>
        </authorList>
    </citation>
    <scope>NUCLEOTIDE SEQUENCE [LARGE SCALE GENOMIC DNA]</scope>
</reference>
<dbReference type="SUPFAM" id="SSF57850">
    <property type="entry name" value="RING/U-box"/>
    <property type="match status" value="1"/>
</dbReference>
<organism evidence="6 7">
    <name type="scientific">Takifugu rubripes</name>
    <name type="common">Japanese pufferfish</name>
    <name type="synonym">Fugu rubripes</name>
    <dbReference type="NCBI Taxonomy" id="31033"/>
    <lineage>
        <taxon>Eukaryota</taxon>
        <taxon>Metazoa</taxon>
        <taxon>Chordata</taxon>
        <taxon>Craniata</taxon>
        <taxon>Vertebrata</taxon>
        <taxon>Euteleostomi</taxon>
        <taxon>Actinopterygii</taxon>
        <taxon>Neopterygii</taxon>
        <taxon>Teleostei</taxon>
        <taxon>Neoteleostei</taxon>
        <taxon>Acanthomorphata</taxon>
        <taxon>Eupercaria</taxon>
        <taxon>Tetraodontiformes</taxon>
        <taxon>Tetradontoidea</taxon>
        <taxon>Tetraodontidae</taxon>
        <taxon>Takifugu</taxon>
    </lineage>
</organism>
<dbReference type="SMART" id="SM00184">
    <property type="entry name" value="RING"/>
    <property type="match status" value="1"/>
</dbReference>
<dbReference type="InterPro" id="IPR017907">
    <property type="entry name" value="Znf_RING_CS"/>
</dbReference>
<evidence type="ECO:0000313" key="6">
    <source>
        <dbReference type="Ensembl" id="ENSTRUP00000026512.3"/>
    </source>
</evidence>
<keyword evidence="1" id="KW-0479">Metal-binding</keyword>
<reference evidence="6" key="2">
    <citation type="submission" date="2025-08" db="UniProtKB">
        <authorList>
            <consortium name="Ensembl"/>
        </authorList>
    </citation>
    <scope>IDENTIFICATION</scope>
</reference>
<dbReference type="GO" id="GO:0008270">
    <property type="term" value="F:zinc ion binding"/>
    <property type="evidence" value="ECO:0007669"/>
    <property type="project" value="UniProtKB-KW"/>
</dbReference>
<dbReference type="PROSITE" id="PS00518">
    <property type="entry name" value="ZF_RING_1"/>
    <property type="match status" value="1"/>
</dbReference>
<dbReference type="Pfam" id="PF15227">
    <property type="entry name" value="zf-C3HC4_4"/>
    <property type="match status" value="1"/>
</dbReference>
<keyword evidence="3" id="KW-0862">Zinc</keyword>
<evidence type="ECO:0000256" key="3">
    <source>
        <dbReference type="ARBA" id="ARBA00022833"/>
    </source>
</evidence>
<name>H2TPA6_TAKRU</name>
<evidence type="ECO:0000256" key="1">
    <source>
        <dbReference type="ARBA" id="ARBA00022723"/>
    </source>
</evidence>
<protein>
    <recommendedName>
        <fullName evidence="5">RING-type domain-containing protein</fullName>
    </recommendedName>
</protein>
<keyword evidence="7" id="KW-1185">Reference proteome</keyword>
<dbReference type="InParanoid" id="H2TPA6"/>
<dbReference type="InterPro" id="IPR013083">
    <property type="entry name" value="Znf_RING/FYVE/PHD"/>
</dbReference>
<accession>H2TPA6</accession>
<dbReference type="AlphaFoldDB" id="H2TPA6"/>
<evidence type="ECO:0000256" key="4">
    <source>
        <dbReference type="PROSITE-ProRule" id="PRU00175"/>
    </source>
</evidence>
<dbReference type="PANTHER" id="PTHR25465">
    <property type="entry name" value="B-BOX DOMAIN CONTAINING"/>
    <property type="match status" value="1"/>
</dbReference>
<dbReference type="Proteomes" id="UP000005226">
    <property type="component" value="Chromosome 8"/>
</dbReference>
<feature type="domain" description="RING-type" evidence="5">
    <location>
        <begin position="13"/>
        <end position="56"/>
    </location>
</feature>
<reference evidence="6" key="3">
    <citation type="submission" date="2025-09" db="UniProtKB">
        <authorList>
            <consortium name="Ensembl"/>
        </authorList>
    </citation>
    <scope>IDENTIFICATION</scope>
</reference>
<dbReference type="Ensembl" id="ENSTRUT00000026619.3">
    <property type="protein sequence ID" value="ENSTRUP00000026512.3"/>
    <property type="gene ID" value="ENSTRUG00000024622.2"/>
</dbReference>
<dbReference type="InterPro" id="IPR051051">
    <property type="entry name" value="E3_ubiq-ligase_TRIM/RNF"/>
</dbReference>
<sequence length="121" mass="13629">MTSKLWTNEQFNCPVCLDLPNDPVTIPCGHSYCMACIKDFWSNDEPKGIYSCPQCRQVFCPMPPLSKNTMLADAVECCLPAFVCDWDSSIPNCILFHLRRQSNFSSSVLRHMCGCFSCACI</sequence>
<evidence type="ECO:0000259" key="5">
    <source>
        <dbReference type="PROSITE" id="PS50089"/>
    </source>
</evidence>
<dbReference type="Gene3D" id="3.30.40.10">
    <property type="entry name" value="Zinc/RING finger domain, C3HC4 (zinc finger)"/>
    <property type="match status" value="1"/>
</dbReference>
<dbReference type="InterPro" id="IPR001841">
    <property type="entry name" value="Znf_RING"/>
</dbReference>
<dbReference type="GeneTree" id="ENSGT00940000164538"/>